<reference evidence="2" key="1">
    <citation type="submission" date="2022-01" db="EMBL/GenBank/DDBJ databases">
        <authorList>
            <person name="King R."/>
        </authorList>
    </citation>
    <scope>NUCLEOTIDE SEQUENCE</scope>
</reference>
<protein>
    <submittedName>
        <fullName evidence="2">Uncharacterized protein</fullName>
    </submittedName>
</protein>
<gene>
    <name evidence="2" type="ORF">PSYICH_LOCUS8782</name>
</gene>
<keyword evidence="3" id="KW-1185">Reference proteome</keyword>
<feature type="compositionally biased region" description="Polar residues" evidence="1">
    <location>
        <begin position="32"/>
        <end position="79"/>
    </location>
</feature>
<feature type="compositionally biased region" description="Basic and acidic residues" evidence="1">
    <location>
        <begin position="10"/>
        <end position="24"/>
    </location>
</feature>
<sequence>MTKLYFAHLKKGDSSSGADDHVYDDGEDNSIEETTNRSLNEVSTSQSEESHPITKNSSQSVPLPTNTKSSGTQVKRPCSSFTNVTNKKVLQLVADPLTKNDNTKDDMCTAFGNHIAAELSNMAPEMLPYVKKIIKDAIFEGQMRSLNKTAIITQPLS</sequence>
<evidence type="ECO:0000256" key="1">
    <source>
        <dbReference type="SAM" id="MobiDB-lite"/>
    </source>
</evidence>
<evidence type="ECO:0000313" key="3">
    <source>
        <dbReference type="Proteomes" id="UP001153636"/>
    </source>
</evidence>
<name>A0A9P0GD68_9CUCU</name>
<proteinExistence type="predicted"/>
<feature type="region of interest" description="Disordered" evidence="1">
    <location>
        <begin position="8"/>
        <end position="79"/>
    </location>
</feature>
<organism evidence="2 3">
    <name type="scientific">Psylliodes chrysocephalus</name>
    <dbReference type="NCBI Taxonomy" id="3402493"/>
    <lineage>
        <taxon>Eukaryota</taxon>
        <taxon>Metazoa</taxon>
        <taxon>Ecdysozoa</taxon>
        <taxon>Arthropoda</taxon>
        <taxon>Hexapoda</taxon>
        <taxon>Insecta</taxon>
        <taxon>Pterygota</taxon>
        <taxon>Neoptera</taxon>
        <taxon>Endopterygota</taxon>
        <taxon>Coleoptera</taxon>
        <taxon>Polyphaga</taxon>
        <taxon>Cucujiformia</taxon>
        <taxon>Chrysomeloidea</taxon>
        <taxon>Chrysomelidae</taxon>
        <taxon>Galerucinae</taxon>
        <taxon>Alticini</taxon>
        <taxon>Psylliodes</taxon>
    </lineage>
</organism>
<dbReference type="Proteomes" id="UP001153636">
    <property type="component" value="Chromosome 3"/>
</dbReference>
<accession>A0A9P0GD68</accession>
<dbReference type="EMBL" id="OV651815">
    <property type="protein sequence ID" value="CAH1109053.1"/>
    <property type="molecule type" value="Genomic_DNA"/>
</dbReference>
<dbReference type="AlphaFoldDB" id="A0A9P0GD68"/>
<dbReference type="OrthoDB" id="6152242at2759"/>
<evidence type="ECO:0000313" key="2">
    <source>
        <dbReference type="EMBL" id="CAH1109053.1"/>
    </source>
</evidence>